<dbReference type="InterPro" id="IPR056884">
    <property type="entry name" value="NPHP3-like_N"/>
</dbReference>
<feature type="compositionally biased region" description="Basic and acidic residues" evidence="2">
    <location>
        <begin position="71"/>
        <end position="90"/>
    </location>
</feature>
<evidence type="ECO:0000313" key="5">
    <source>
        <dbReference type="Proteomes" id="UP001281614"/>
    </source>
</evidence>
<feature type="compositionally biased region" description="Acidic residues" evidence="2">
    <location>
        <begin position="91"/>
        <end position="100"/>
    </location>
</feature>
<accession>A0AAE0D2U7</accession>
<comment type="caution">
    <text evidence="4">The sequence shown here is derived from an EMBL/GenBank/DDBJ whole genome shotgun (WGS) entry which is preliminary data.</text>
</comment>
<feature type="compositionally biased region" description="Acidic residues" evidence="2">
    <location>
        <begin position="21"/>
        <end position="51"/>
    </location>
</feature>
<organism evidence="4 5">
    <name type="scientific">Colletotrichum kahawae</name>
    <name type="common">Coffee berry disease fungus</name>
    <dbReference type="NCBI Taxonomy" id="34407"/>
    <lineage>
        <taxon>Eukaryota</taxon>
        <taxon>Fungi</taxon>
        <taxon>Dikarya</taxon>
        <taxon>Ascomycota</taxon>
        <taxon>Pezizomycotina</taxon>
        <taxon>Sordariomycetes</taxon>
        <taxon>Hypocreomycetidae</taxon>
        <taxon>Glomerellales</taxon>
        <taxon>Glomerellaceae</taxon>
        <taxon>Colletotrichum</taxon>
        <taxon>Colletotrichum gloeosporioides species complex</taxon>
    </lineage>
</organism>
<proteinExistence type="predicted"/>
<dbReference type="SUPFAM" id="SSF52540">
    <property type="entry name" value="P-loop containing nucleoside triphosphate hydrolases"/>
    <property type="match status" value="1"/>
</dbReference>
<name>A0AAE0D2U7_COLKA</name>
<dbReference type="Pfam" id="PF24883">
    <property type="entry name" value="NPHP3_N"/>
    <property type="match status" value="1"/>
</dbReference>
<dbReference type="Proteomes" id="UP001281614">
    <property type="component" value="Unassembled WGS sequence"/>
</dbReference>
<evidence type="ECO:0000256" key="2">
    <source>
        <dbReference type="SAM" id="MobiDB-lite"/>
    </source>
</evidence>
<dbReference type="AlphaFoldDB" id="A0AAE0D2U7"/>
<feature type="domain" description="Nephrocystin 3-like N-terminal" evidence="3">
    <location>
        <begin position="135"/>
        <end position="313"/>
    </location>
</feature>
<dbReference type="InterPro" id="IPR027417">
    <property type="entry name" value="P-loop_NTPase"/>
</dbReference>
<feature type="compositionally biased region" description="Basic and acidic residues" evidence="2">
    <location>
        <begin position="909"/>
        <end position="919"/>
    </location>
</feature>
<feature type="region of interest" description="Disordered" evidence="2">
    <location>
        <begin position="1"/>
        <end position="128"/>
    </location>
</feature>
<keyword evidence="5" id="KW-1185">Reference proteome</keyword>
<reference evidence="4" key="1">
    <citation type="submission" date="2023-02" db="EMBL/GenBank/DDBJ databases">
        <title>Colletotrichum kahawae CIFC_Que2 genome sequencing and assembly.</title>
        <authorList>
            <person name="Baroncelli R."/>
        </authorList>
    </citation>
    <scope>NUCLEOTIDE SEQUENCE</scope>
    <source>
        <strain evidence="4">CIFC_Que2</strain>
    </source>
</reference>
<evidence type="ECO:0000256" key="1">
    <source>
        <dbReference type="ARBA" id="ARBA00022737"/>
    </source>
</evidence>
<dbReference type="PANTHER" id="PTHR10039">
    <property type="entry name" value="AMELOGENIN"/>
    <property type="match status" value="1"/>
</dbReference>
<feature type="region of interest" description="Disordered" evidence="2">
    <location>
        <begin position="895"/>
        <end position="926"/>
    </location>
</feature>
<dbReference type="EMBL" id="VYYT01000422">
    <property type="protein sequence ID" value="KAK2736572.1"/>
    <property type="molecule type" value="Genomic_DNA"/>
</dbReference>
<gene>
    <name evidence="4" type="ORF">CKAH01_07772</name>
</gene>
<feature type="compositionally biased region" description="Acidic residues" evidence="2">
    <location>
        <begin position="59"/>
        <end position="70"/>
    </location>
</feature>
<evidence type="ECO:0000313" key="4">
    <source>
        <dbReference type="EMBL" id="KAK2736572.1"/>
    </source>
</evidence>
<sequence length="980" mass="113758">MNHRFNQVSEAHAKTFKWIFSEEEENEEASYEEGEFEGEDFEKAEQEDEFPEEKQPTEDFYEEEEPEDEPSEVRESREELYGEKEPKELSGEEEDGENIYEEEKRQEESEVEKERREAELAREKQNEEERRETRRRFLDWLSSGSGVFQFSAKLGAGKSTLMKLIIDNPHVQDRLQQWAGESRELVLASHFFWKPGKGYQKSFIGMCRALLYGALQDRPELTRLLLPSHWRIAWSTPWQADKELQILDRDVREAFRLLVERSKVNECFRFCFFIDGLDEMEELDDFEHRHLAETLNEWSRYSSANIKFCVSSREYNVFLNHFRQQQRIRLHDLTKRDMAKYVRDELTRSVRVHVIAESSIDSVVKPLVDSIVERAQGIFLWVKLVVNDLCNQMENGCRPEDLHHDLDKLPNKIDQLFSHFLNSISHDDSQKAYRTLDITVNTSKWSVWFTLLRWNFLEVEKKDQPAPSFESRISRPGSNFEDVEVSKKRLNSCLRGLVEVTFKGNEGDEHLTSQYHLEVAHRSVAEFLAQVKKMGNNGHGLDEFDALDALSQITLLAWRYQAEYAYDWWGWRAYEISRLMYMRVERCSDPSNQGFFESLESLIEYHDSISEQLNTSWEILDIDLDTRAESLRSEDKGTYISTGLRHEKIESLDHKSALELHSIRHMLIQGGYDKYEISKLQTTKGNAPSPGHVSLLASCILTHLMNLFAVVYGGYDHLGDKPGPPFGVAVISSLLDHGHLSPDFEMHTWFWPLDEPDLLANWRPTLLEVTFLAASILIGTEVIASVEGILENLLRYKATLCFTIEIAIDENGKYSVSLERPGMGKSRFRLREMMNDEGQCLDWLEWFRAAMLGTWEPRQIIQLSNFTNKETLLHLLDDQLRDGNTEVEDAISLSQDDLEPQEGAADDSMGEKDLQHEEGFPGVEDPLAREPSEVQQLIVAGEEQLSETAPRRGFYSHPVFWAVIGLLTSKKHTVKSIDRC</sequence>
<protein>
    <recommendedName>
        <fullName evidence="3">Nephrocystin 3-like N-terminal domain-containing protein</fullName>
    </recommendedName>
</protein>
<keyword evidence="1" id="KW-0677">Repeat</keyword>
<evidence type="ECO:0000259" key="3">
    <source>
        <dbReference type="Pfam" id="PF24883"/>
    </source>
</evidence>
<feature type="compositionally biased region" description="Basic and acidic residues" evidence="2">
    <location>
        <begin position="101"/>
        <end position="128"/>
    </location>
</feature>
<dbReference type="PANTHER" id="PTHR10039:SF5">
    <property type="entry name" value="NACHT DOMAIN-CONTAINING PROTEIN"/>
    <property type="match status" value="1"/>
</dbReference>